<dbReference type="InterPro" id="IPR003669">
    <property type="entry name" value="Thymidylate_synthase_ThyX"/>
</dbReference>
<dbReference type="InterPro" id="IPR036098">
    <property type="entry name" value="Thymidylate_synthase_ThyX_sf"/>
</dbReference>
<dbReference type="PANTHER" id="PTHR34934">
    <property type="entry name" value="FLAVIN-DEPENDENT THYMIDYLATE SYNTHASE"/>
    <property type="match status" value="1"/>
</dbReference>
<dbReference type="GO" id="GO:0050660">
    <property type="term" value="F:flavin adenine dinucleotide binding"/>
    <property type="evidence" value="ECO:0007669"/>
    <property type="project" value="InterPro"/>
</dbReference>
<sequence>MPTVELISITPNHMELLKTACSQPYGKDVAEKSIEKIIESGHLSVLEHCYASFLVTCSVRVLGQLTRHRHLSFTCKSARGSTFNTMEFPPTSPAVLRELSSAALVPYNSALEAGVKEEDAAYLLPQGVRTSIVVTGNFRAWYEYLPKRLCRRAMPEHRELAELIHQELAKAAPEIFDRNFMGCSDCKEQSCSFGHKKGDKK</sequence>
<dbReference type="EMBL" id="BK015146">
    <property type="protein sequence ID" value="DAD92821.1"/>
    <property type="molecule type" value="Genomic_DNA"/>
</dbReference>
<protein>
    <submittedName>
        <fullName evidence="1">Thymidylate synthase complementing protein</fullName>
    </submittedName>
</protein>
<dbReference type="Pfam" id="PF02511">
    <property type="entry name" value="Thy1"/>
    <property type="match status" value="1"/>
</dbReference>
<dbReference type="PROSITE" id="PS51331">
    <property type="entry name" value="THYX"/>
    <property type="match status" value="1"/>
</dbReference>
<name>A0A8S5NDD9_9CAUD</name>
<reference evidence="1" key="1">
    <citation type="journal article" date="2021" name="Proc. Natl. Acad. Sci. U.S.A.">
        <title>A Catalog of Tens of Thousands of Viruses from Human Metagenomes Reveals Hidden Associations with Chronic Diseases.</title>
        <authorList>
            <person name="Tisza M.J."/>
            <person name="Buck C.B."/>
        </authorList>
    </citation>
    <scope>NUCLEOTIDE SEQUENCE</scope>
    <source>
        <strain evidence="1">CthSp75</strain>
    </source>
</reference>
<dbReference type="GO" id="GO:0006231">
    <property type="term" value="P:dTMP biosynthetic process"/>
    <property type="evidence" value="ECO:0007669"/>
    <property type="project" value="InterPro"/>
</dbReference>
<dbReference type="PANTHER" id="PTHR34934:SF1">
    <property type="entry name" value="FLAVIN-DEPENDENT THYMIDYLATE SYNTHASE"/>
    <property type="match status" value="1"/>
</dbReference>
<dbReference type="GO" id="GO:0050797">
    <property type="term" value="F:thymidylate synthase (FAD) activity"/>
    <property type="evidence" value="ECO:0007669"/>
    <property type="project" value="InterPro"/>
</dbReference>
<dbReference type="GO" id="GO:0004799">
    <property type="term" value="F:thymidylate synthase activity"/>
    <property type="evidence" value="ECO:0007669"/>
    <property type="project" value="TreeGrafter"/>
</dbReference>
<dbReference type="CDD" id="cd20175">
    <property type="entry name" value="ThyX"/>
    <property type="match status" value="1"/>
</dbReference>
<dbReference type="SUPFAM" id="SSF69796">
    <property type="entry name" value="Thymidylate synthase-complementing protein Thy1"/>
    <property type="match status" value="1"/>
</dbReference>
<evidence type="ECO:0000313" key="1">
    <source>
        <dbReference type="EMBL" id="DAD92821.1"/>
    </source>
</evidence>
<proteinExistence type="predicted"/>
<dbReference type="Gene3D" id="3.30.1360.170">
    <property type="match status" value="1"/>
</dbReference>
<dbReference type="GO" id="GO:0070402">
    <property type="term" value="F:NADPH binding"/>
    <property type="evidence" value="ECO:0007669"/>
    <property type="project" value="TreeGrafter"/>
</dbReference>
<organism evidence="1">
    <name type="scientific">Siphoviridae sp. cthSp75</name>
    <dbReference type="NCBI Taxonomy" id="2826424"/>
    <lineage>
        <taxon>Viruses</taxon>
        <taxon>Duplodnaviria</taxon>
        <taxon>Heunggongvirae</taxon>
        <taxon>Uroviricota</taxon>
        <taxon>Caudoviricetes</taxon>
    </lineage>
</organism>
<accession>A0A8S5NDD9</accession>